<gene>
    <name evidence="1" type="primary">OSJNBa0009H03.17</name>
</gene>
<name>Q6EPS0_ORYSJ</name>
<proteinExistence type="predicted"/>
<dbReference type="EMBL" id="AP005818">
    <property type="protein sequence ID" value="BAD29350.1"/>
    <property type="molecule type" value="Genomic_DNA"/>
</dbReference>
<protein>
    <submittedName>
        <fullName evidence="1">Uncharacterized protein</fullName>
    </submittedName>
</protein>
<dbReference type="AlphaFoldDB" id="Q6EPS0"/>
<sequence>MAGGLCLGGRRNPWAGTARHEVSIGPCRPDGWWAVPGPGRAGRVFWPSIGSVYTRIAPVYASSTVSPHACIGRQGGLNLQVRGSFIVSLDTTSECLGRGTKITILKVKDDQLEYLEGSAASVTSSTSTPSSSTTYLPQGSLLHACKAVGLATTISGGGSTNNSSAARTWTLFPEVEFYSLYIIAELSSRACLVQLQLLNIAPGVESGVELWSCLNPAPQL</sequence>
<organism evidence="1 2">
    <name type="scientific">Oryza sativa subsp. japonica</name>
    <name type="common">Rice</name>
    <dbReference type="NCBI Taxonomy" id="39947"/>
    <lineage>
        <taxon>Eukaryota</taxon>
        <taxon>Viridiplantae</taxon>
        <taxon>Streptophyta</taxon>
        <taxon>Embryophyta</taxon>
        <taxon>Tracheophyta</taxon>
        <taxon>Spermatophyta</taxon>
        <taxon>Magnoliopsida</taxon>
        <taxon>Liliopsida</taxon>
        <taxon>Poales</taxon>
        <taxon>Poaceae</taxon>
        <taxon>BOP clade</taxon>
        <taxon>Oryzoideae</taxon>
        <taxon>Oryzeae</taxon>
        <taxon>Oryzinae</taxon>
        <taxon>Oryza</taxon>
        <taxon>Oryza sativa</taxon>
    </lineage>
</organism>
<reference evidence="2" key="2">
    <citation type="journal article" date="2008" name="Nucleic Acids Res.">
        <title>The rice annotation project database (RAP-DB): 2008 update.</title>
        <authorList>
            <consortium name="The rice annotation project (RAP)"/>
        </authorList>
    </citation>
    <scope>GENOME REANNOTATION</scope>
    <source>
        <strain evidence="2">cv. Nipponbare</strain>
    </source>
</reference>
<evidence type="ECO:0000313" key="2">
    <source>
        <dbReference type="Proteomes" id="UP000000763"/>
    </source>
</evidence>
<accession>Q6EPS0</accession>
<evidence type="ECO:0000313" key="1">
    <source>
        <dbReference type="EMBL" id="BAD29350.1"/>
    </source>
</evidence>
<dbReference type="Proteomes" id="UP000000763">
    <property type="component" value="Chromosome 9"/>
</dbReference>
<reference evidence="2" key="1">
    <citation type="journal article" date="2005" name="Nature">
        <title>The map-based sequence of the rice genome.</title>
        <authorList>
            <consortium name="International rice genome sequencing project (IRGSP)"/>
            <person name="Matsumoto T."/>
            <person name="Wu J."/>
            <person name="Kanamori H."/>
            <person name="Katayose Y."/>
            <person name="Fujisawa M."/>
            <person name="Namiki N."/>
            <person name="Mizuno H."/>
            <person name="Yamamoto K."/>
            <person name="Antonio B.A."/>
            <person name="Baba T."/>
            <person name="Sakata K."/>
            <person name="Nagamura Y."/>
            <person name="Aoki H."/>
            <person name="Arikawa K."/>
            <person name="Arita K."/>
            <person name="Bito T."/>
            <person name="Chiden Y."/>
            <person name="Fujitsuka N."/>
            <person name="Fukunaka R."/>
            <person name="Hamada M."/>
            <person name="Harada C."/>
            <person name="Hayashi A."/>
            <person name="Hijishita S."/>
            <person name="Honda M."/>
            <person name="Hosokawa S."/>
            <person name="Ichikawa Y."/>
            <person name="Idonuma A."/>
            <person name="Iijima M."/>
            <person name="Ikeda M."/>
            <person name="Ikeno M."/>
            <person name="Ito K."/>
            <person name="Ito S."/>
            <person name="Ito T."/>
            <person name="Ito Y."/>
            <person name="Ito Y."/>
            <person name="Iwabuchi A."/>
            <person name="Kamiya K."/>
            <person name="Karasawa W."/>
            <person name="Kurita K."/>
            <person name="Katagiri S."/>
            <person name="Kikuta A."/>
            <person name="Kobayashi H."/>
            <person name="Kobayashi N."/>
            <person name="Machita K."/>
            <person name="Maehara T."/>
            <person name="Masukawa M."/>
            <person name="Mizubayashi T."/>
            <person name="Mukai Y."/>
            <person name="Nagasaki H."/>
            <person name="Nagata Y."/>
            <person name="Naito S."/>
            <person name="Nakashima M."/>
            <person name="Nakama Y."/>
            <person name="Nakamichi Y."/>
            <person name="Nakamura M."/>
            <person name="Meguro A."/>
            <person name="Negishi M."/>
            <person name="Ohta I."/>
            <person name="Ohta T."/>
            <person name="Okamoto M."/>
            <person name="Ono N."/>
            <person name="Saji S."/>
            <person name="Sakaguchi M."/>
            <person name="Sakai K."/>
            <person name="Shibata M."/>
            <person name="Shimokawa T."/>
            <person name="Song J."/>
            <person name="Takazaki Y."/>
            <person name="Terasawa K."/>
            <person name="Tsugane M."/>
            <person name="Tsuji K."/>
            <person name="Ueda S."/>
            <person name="Waki K."/>
            <person name="Yamagata H."/>
            <person name="Yamamoto M."/>
            <person name="Yamamoto S."/>
            <person name="Yamane H."/>
            <person name="Yoshiki S."/>
            <person name="Yoshihara R."/>
            <person name="Yukawa K."/>
            <person name="Zhong H."/>
            <person name="Yano M."/>
            <person name="Yuan Q."/>
            <person name="Ouyang S."/>
            <person name="Liu J."/>
            <person name="Jones K.M."/>
            <person name="Gansberger K."/>
            <person name="Moffat K."/>
            <person name="Hill J."/>
            <person name="Bera J."/>
            <person name="Fadrosh D."/>
            <person name="Jin S."/>
            <person name="Johri S."/>
            <person name="Kim M."/>
            <person name="Overton L."/>
            <person name="Reardon M."/>
            <person name="Tsitrin T."/>
            <person name="Vuong H."/>
            <person name="Weaver B."/>
            <person name="Ciecko A."/>
            <person name="Tallon L."/>
            <person name="Jackson J."/>
            <person name="Pai G."/>
            <person name="Aken S.V."/>
            <person name="Utterback T."/>
            <person name="Reidmuller S."/>
            <person name="Feldblyum T."/>
            <person name="Hsiao J."/>
            <person name="Zismann V."/>
            <person name="Iobst S."/>
            <person name="de Vazeille A.R."/>
            <person name="Buell C.R."/>
            <person name="Ying K."/>
            <person name="Li Y."/>
            <person name="Lu T."/>
            <person name="Huang Y."/>
            <person name="Zhao Q."/>
            <person name="Feng Q."/>
            <person name="Zhang L."/>
            <person name="Zhu J."/>
            <person name="Weng Q."/>
            <person name="Mu J."/>
            <person name="Lu Y."/>
            <person name="Fan D."/>
            <person name="Liu Y."/>
            <person name="Guan J."/>
            <person name="Zhang Y."/>
            <person name="Yu S."/>
            <person name="Liu X."/>
            <person name="Zhang Y."/>
            <person name="Hong G."/>
            <person name="Han B."/>
            <person name="Choisne N."/>
            <person name="Demange N."/>
            <person name="Orjeda G."/>
            <person name="Samain S."/>
            <person name="Cattolico L."/>
            <person name="Pelletier E."/>
            <person name="Couloux A."/>
            <person name="Segurens B."/>
            <person name="Wincker P."/>
            <person name="D'Hont A."/>
            <person name="Scarpelli C."/>
            <person name="Weissenbach J."/>
            <person name="Salanoubat M."/>
            <person name="Quetier F."/>
            <person name="Yu Y."/>
            <person name="Kim H.R."/>
            <person name="Rambo T."/>
            <person name="Currie J."/>
            <person name="Collura K."/>
            <person name="Luo M."/>
            <person name="Yang T."/>
            <person name="Ammiraju J.S.S."/>
            <person name="Engler F."/>
            <person name="Soderlund C."/>
            <person name="Wing R.A."/>
            <person name="Palmer L.E."/>
            <person name="de la Bastide M."/>
            <person name="Spiegel L."/>
            <person name="Nascimento L."/>
            <person name="Zutavern T."/>
            <person name="O'Shaughnessy A."/>
            <person name="Dike S."/>
            <person name="Dedhia N."/>
            <person name="Preston R."/>
            <person name="Balija V."/>
            <person name="McCombie W.R."/>
            <person name="Chow T."/>
            <person name="Chen H."/>
            <person name="Chung M."/>
            <person name="Chen C."/>
            <person name="Shaw J."/>
            <person name="Wu H."/>
            <person name="Hsiao K."/>
            <person name="Chao Y."/>
            <person name="Chu M."/>
            <person name="Cheng C."/>
            <person name="Hour A."/>
            <person name="Lee P."/>
            <person name="Lin S."/>
            <person name="Lin Y."/>
            <person name="Liou J."/>
            <person name="Liu S."/>
            <person name="Hsing Y."/>
            <person name="Raghuvanshi S."/>
            <person name="Mohanty A."/>
            <person name="Bharti A.K."/>
            <person name="Gaur A."/>
            <person name="Gupta V."/>
            <person name="Kumar D."/>
            <person name="Ravi V."/>
            <person name="Vij S."/>
            <person name="Kapur A."/>
            <person name="Khurana P."/>
            <person name="Khurana P."/>
            <person name="Khurana J.P."/>
            <person name="Tyagi A.K."/>
            <person name="Gaikwad K."/>
            <person name="Singh A."/>
            <person name="Dalal V."/>
            <person name="Srivastava S."/>
            <person name="Dixit A."/>
            <person name="Pal A.K."/>
            <person name="Ghazi I.A."/>
            <person name="Yadav M."/>
            <person name="Pandit A."/>
            <person name="Bhargava A."/>
            <person name="Sureshbabu K."/>
            <person name="Batra K."/>
            <person name="Sharma T.R."/>
            <person name="Mohapatra T."/>
            <person name="Singh N.K."/>
            <person name="Messing J."/>
            <person name="Nelson A.B."/>
            <person name="Fuks G."/>
            <person name="Kavchok S."/>
            <person name="Keizer G."/>
            <person name="Linton E."/>
            <person name="Llaca V."/>
            <person name="Song R."/>
            <person name="Tanyolac B."/>
            <person name="Young S."/>
            <person name="Ho-Il K."/>
            <person name="Hahn J.H."/>
            <person name="Sangsakoo G."/>
            <person name="Vanavichit A."/>
            <person name="de Mattos Luiz.A.T."/>
            <person name="Zimmer P.D."/>
            <person name="Malone G."/>
            <person name="Dellagostin O."/>
            <person name="de Oliveira A.C."/>
            <person name="Bevan M."/>
            <person name="Bancroft I."/>
            <person name="Minx P."/>
            <person name="Cordum H."/>
            <person name="Wilson R."/>
            <person name="Cheng Z."/>
            <person name="Jin W."/>
            <person name="Jiang J."/>
            <person name="Leong S.A."/>
            <person name="Iwama H."/>
            <person name="Gojobori T."/>
            <person name="Itoh T."/>
            <person name="Niimura Y."/>
            <person name="Fujii Y."/>
            <person name="Habara T."/>
            <person name="Sakai H."/>
            <person name="Sato Y."/>
            <person name="Wilson G."/>
            <person name="Kumar K."/>
            <person name="McCouch S."/>
            <person name="Juretic N."/>
            <person name="Hoen D."/>
            <person name="Wright S."/>
            <person name="Bruskiewich R."/>
            <person name="Bureau T."/>
            <person name="Miyao A."/>
            <person name="Hirochika H."/>
            <person name="Nishikawa T."/>
            <person name="Kadowaki K."/>
            <person name="Sugiura M."/>
            <person name="Burr B."/>
            <person name="Sasaki T."/>
        </authorList>
    </citation>
    <scope>NUCLEOTIDE SEQUENCE [LARGE SCALE GENOMIC DNA]</scope>
    <source>
        <strain evidence="2">cv. Nipponbare</strain>
    </source>
</reference>